<evidence type="ECO:0000313" key="5">
    <source>
        <dbReference type="Proteomes" id="UP001186944"/>
    </source>
</evidence>
<dbReference type="Gene3D" id="3.40.800.10">
    <property type="entry name" value="Ureohydrolase domain"/>
    <property type="match status" value="1"/>
</dbReference>
<reference evidence="4" key="1">
    <citation type="submission" date="2019-08" db="EMBL/GenBank/DDBJ databases">
        <title>The improved chromosome-level genome for the pearl oyster Pinctada fucata martensii using PacBio sequencing and Hi-C.</title>
        <authorList>
            <person name="Zheng Z."/>
        </authorList>
    </citation>
    <scope>NUCLEOTIDE SEQUENCE</scope>
    <source>
        <strain evidence="4">ZZ-2019</strain>
        <tissue evidence="4">Adductor muscle</tissue>
    </source>
</reference>
<dbReference type="PANTHER" id="PTHR11358:SF26">
    <property type="entry name" value="GUANIDINO ACID HYDROLASE, MITOCHONDRIAL"/>
    <property type="match status" value="1"/>
</dbReference>
<dbReference type="AlphaFoldDB" id="A0AA88Y9A2"/>
<dbReference type="GO" id="GO:0033389">
    <property type="term" value="P:putrescine biosynthetic process from arginine, via agmatine"/>
    <property type="evidence" value="ECO:0007669"/>
    <property type="project" value="TreeGrafter"/>
</dbReference>
<dbReference type="CDD" id="cd11592">
    <property type="entry name" value="Agmatinase_PAH"/>
    <property type="match status" value="1"/>
</dbReference>
<comment type="caution">
    <text evidence="4">The sequence shown here is derived from an EMBL/GenBank/DDBJ whole genome shotgun (WGS) entry which is preliminary data.</text>
</comment>
<dbReference type="InterPro" id="IPR023696">
    <property type="entry name" value="Ureohydrolase_dom_sf"/>
</dbReference>
<dbReference type="Pfam" id="PF00491">
    <property type="entry name" value="Arginase"/>
    <property type="match status" value="1"/>
</dbReference>
<evidence type="ECO:0008006" key="6">
    <source>
        <dbReference type="Google" id="ProtNLM"/>
    </source>
</evidence>
<dbReference type="Proteomes" id="UP001186944">
    <property type="component" value="Unassembled WGS sequence"/>
</dbReference>
<keyword evidence="5" id="KW-1185">Reference proteome</keyword>
<evidence type="ECO:0000256" key="3">
    <source>
        <dbReference type="PROSITE-ProRule" id="PRU00742"/>
    </source>
</evidence>
<evidence type="ECO:0000256" key="2">
    <source>
        <dbReference type="ARBA" id="ARBA00022801"/>
    </source>
</evidence>
<evidence type="ECO:0000313" key="4">
    <source>
        <dbReference type="EMBL" id="KAK3094719.1"/>
    </source>
</evidence>
<proteinExistence type="inferred from homology"/>
<dbReference type="GO" id="GO:0008783">
    <property type="term" value="F:agmatinase activity"/>
    <property type="evidence" value="ECO:0007669"/>
    <property type="project" value="TreeGrafter"/>
</dbReference>
<dbReference type="SUPFAM" id="SSF52768">
    <property type="entry name" value="Arginase/deacetylase"/>
    <property type="match status" value="1"/>
</dbReference>
<sequence>MSTFHLTRSLRLLKNKRYFSTSVISNKYNEPLSGHKMPRAGGIASMMRLPVQENADGLTACFVGVPLDIGTSNRSGTRFGPRQIRAESALLRKVNIATGASPFDSFQVADVGDVNLNLYNLPKACEDIRKHFSSLIQNSCIPLALGGDHTMTYPILQAIKDKYGPVGLVHVDAHADTNDTMLGERIAHGTPFRRAVEEGCLDTHRVIQIGLRGSNYTVKDYDWGREQGFRVVEMYECFHKSLTPLMGEVRQMMGDKPVYISFDIDGLDPAYAPGTGMTHDIKHIHVVMLRPLK</sequence>
<evidence type="ECO:0000256" key="1">
    <source>
        <dbReference type="ARBA" id="ARBA00022723"/>
    </source>
</evidence>
<dbReference type="PRINTS" id="PR00116">
    <property type="entry name" value="ARGINASE"/>
</dbReference>
<dbReference type="InterPro" id="IPR006035">
    <property type="entry name" value="Ureohydrolase"/>
</dbReference>
<dbReference type="PANTHER" id="PTHR11358">
    <property type="entry name" value="ARGINASE/AGMATINASE"/>
    <property type="match status" value="1"/>
</dbReference>
<accession>A0AA88Y9A2</accession>
<keyword evidence="1" id="KW-0479">Metal-binding</keyword>
<dbReference type="EMBL" id="VSWD01000008">
    <property type="protein sequence ID" value="KAK3094719.1"/>
    <property type="molecule type" value="Genomic_DNA"/>
</dbReference>
<dbReference type="PROSITE" id="PS51409">
    <property type="entry name" value="ARGINASE_2"/>
    <property type="match status" value="1"/>
</dbReference>
<comment type="similarity">
    <text evidence="3">Belongs to the arginase family.</text>
</comment>
<keyword evidence="2" id="KW-0378">Hydrolase</keyword>
<organism evidence="4 5">
    <name type="scientific">Pinctada imbricata</name>
    <name type="common">Atlantic pearl-oyster</name>
    <name type="synonym">Pinctada martensii</name>
    <dbReference type="NCBI Taxonomy" id="66713"/>
    <lineage>
        <taxon>Eukaryota</taxon>
        <taxon>Metazoa</taxon>
        <taxon>Spiralia</taxon>
        <taxon>Lophotrochozoa</taxon>
        <taxon>Mollusca</taxon>
        <taxon>Bivalvia</taxon>
        <taxon>Autobranchia</taxon>
        <taxon>Pteriomorphia</taxon>
        <taxon>Pterioida</taxon>
        <taxon>Pterioidea</taxon>
        <taxon>Pteriidae</taxon>
        <taxon>Pinctada</taxon>
    </lineage>
</organism>
<dbReference type="GO" id="GO:0046872">
    <property type="term" value="F:metal ion binding"/>
    <property type="evidence" value="ECO:0007669"/>
    <property type="project" value="UniProtKB-KW"/>
</dbReference>
<name>A0AA88Y9A2_PINIB</name>
<protein>
    <recommendedName>
        <fullName evidence="6">Agmatinase, mitochondrial</fullName>
    </recommendedName>
</protein>
<gene>
    <name evidence="4" type="ORF">FSP39_005406</name>
</gene>